<sequence length="210" mass="21801">MRAAVVLLAALVASCCVAVTLGLVCQPDACSKQICDYSITPETCQGEFDPRGSACSCCPFCTTLLGEGDSCLESYFVGPTPPKSKCSPGLTCQVDRDVPVCANIIRQRMRAAVVLLAALVASCCVAVTLGLVCLPDACSKQICDYSITPETCQGEFDPKGSSCRCCPFCTKLLAKGANCGLTRIRGPSPPASKCSPGLTCQLVDGAYVCA</sequence>
<feature type="transmembrane region" description="Helical" evidence="1">
    <location>
        <begin position="111"/>
        <end position="134"/>
    </location>
</feature>
<keyword evidence="1" id="KW-0472">Membrane</keyword>
<keyword evidence="2" id="KW-0732">Signal</keyword>
<dbReference type="PROSITE" id="PS51257">
    <property type="entry name" value="PROKAR_LIPOPROTEIN"/>
    <property type="match status" value="1"/>
</dbReference>
<evidence type="ECO:0000256" key="1">
    <source>
        <dbReference type="SAM" id="Phobius"/>
    </source>
</evidence>
<reference evidence="3" key="1">
    <citation type="submission" date="2020-11" db="EMBL/GenBank/DDBJ databases">
        <authorList>
            <person name="Tran Van P."/>
        </authorList>
    </citation>
    <scope>NUCLEOTIDE SEQUENCE</scope>
</reference>
<evidence type="ECO:0000256" key="2">
    <source>
        <dbReference type="SAM" id="SignalP"/>
    </source>
</evidence>
<proteinExistence type="predicted"/>
<name>A0A7R9AZ46_TIMSH</name>
<dbReference type="EMBL" id="OC003421">
    <property type="protein sequence ID" value="CAD7263279.1"/>
    <property type="molecule type" value="Genomic_DNA"/>
</dbReference>
<evidence type="ECO:0000313" key="3">
    <source>
        <dbReference type="EMBL" id="CAD7263279.1"/>
    </source>
</evidence>
<protein>
    <submittedName>
        <fullName evidence="3">Uncharacterized protein</fullName>
    </submittedName>
</protein>
<gene>
    <name evidence="3" type="ORF">TSIB3V08_LOCUS7359</name>
</gene>
<accession>A0A7R9AZ46</accession>
<keyword evidence="1" id="KW-0812">Transmembrane</keyword>
<organism evidence="3">
    <name type="scientific">Timema shepardi</name>
    <name type="common">Walking stick</name>
    <dbReference type="NCBI Taxonomy" id="629360"/>
    <lineage>
        <taxon>Eukaryota</taxon>
        <taxon>Metazoa</taxon>
        <taxon>Ecdysozoa</taxon>
        <taxon>Arthropoda</taxon>
        <taxon>Hexapoda</taxon>
        <taxon>Insecta</taxon>
        <taxon>Pterygota</taxon>
        <taxon>Neoptera</taxon>
        <taxon>Polyneoptera</taxon>
        <taxon>Phasmatodea</taxon>
        <taxon>Timematodea</taxon>
        <taxon>Timematoidea</taxon>
        <taxon>Timematidae</taxon>
        <taxon>Timema</taxon>
    </lineage>
</organism>
<dbReference type="AlphaFoldDB" id="A0A7R9AZ46"/>
<feature type="signal peptide" evidence="2">
    <location>
        <begin position="1"/>
        <end position="22"/>
    </location>
</feature>
<feature type="chain" id="PRO_5031225889" evidence="2">
    <location>
        <begin position="23"/>
        <end position="210"/>
    </location>
</feature>
<keyword evidence="1" id="KW-1133">Transmembrane helix</keyword>